<dbReference type="Proteomes" id="UP001055307">
    <property type="component" value="Unassembled WGS sequence"/>
</dbReference>
<dbReference type="Gene3D" id="2.60.120.10">
    <property type="entry name" value="Jelly Rolls"/>
    <property type="match status" value="1"/>
</dbReference>
<evidence type="ECO:0000259" key="1">
    <source>
        <dbReference type="Pfam" id="PF07883"/>
    </source>
</evidence>
<dbReference type="EMBL" id="BPQF01000009">
    <property type="protein sequence ID" value="GJD39136.1"/>
    <property type="molecule type" value="Genomic_DNA"/>
</dbReference>
<reference evidence="2" key="1">
    <citation type="journal article" date="2016" name="Front. Microbiol.">
        <title>Genome Sequence of the Piezophilic, Mesophilic Sulfate-Reducing Bacterium Desulfovibrio indicus J2T.</title>
        <authorList>
            <person name="Cao J."/>
            <person name="Maignien L."/>
            <person name="Shao Z."/>
            <person name="Alain K."/>
            <person name="Jebbar M."/>
        </authorList>
    </citation>
    <scope>NUCLEOTIDE SEQUENCE</scope>
    <source>
        <strain evidence="2">DSM 21893</strain>
    </source>
</reference>
<keyword evidence="3" id="KW-1185">Reference proteome</keyword>
<dbReference type="AlphaFoldDB" id="A0AAV4Z598"/>
<organism evidence="2 3">
    <name type="scientific">Methylobacterium bullatum</name>
    <dbReference type="NCBI Taxonomy" id="570505"/>
    <lineage>
        <taxon>Bacteria</taxon>
        <taxon>Pseudomonadati</taxon>
        <taxon>Pseudomonadota</taxon>
        <taxon>Alphaproteobacteria</taxon>
        <taxon>Hyphomicrobiales</taxon>
        <taxon>Methylobacteriaceae</taxon>
        <taxon>Methylobacterium</taxon>
    </lineage>
</organism>
<evidence type="ECO:0000313" key="2">
    <source>
        <dbReference type="EMBL" id="GJD39136.1"/>
    </source>
</evidence>
<dbReference type="Pfam" id="PF07883">
    <property type="entry name" value="Cupin_2"/>
    <property type="match status" value="1"/>
</dbReference>
<proteinExistence type="predicted"/>
<evidence type="ECO:0000313" key="3">
    <source>
        <dbReference type="Proteomes" id="UP001055307"/>
    </source>
</evidence>
<name>A0AAV4Z598_9HYPH</name>
<dbReference type="RefSeq" id="WP_192215054.1">
    <property type="nucleotide sequence ID" value="NZ_BPQF01000009.1"/>
</dbReference>
<dbReference type="InterPro" id="IPR014710">
    <property type="entry name" value="RmlC-like_jellyroll"/>
</dbReference>
<dbReference type="InterPro" id="IPR011051">
    <property type="entry name" value="RmlC_Cupin_sf"/>
</dbReference>
<protein>
    <recommendedName>
        <fullName evidence="1">Cupin type-2 domain-containing protein</fullName>
    </recommendedName>
</protein>
<gene>
    <name evidence="2" type="ORF">OICFNHDK_1590</name>
</gene>
<dbReference type="SUPFAM" id="SSF51182">
    <property type="entry name" value="RmlC-like cupins"/>
    <property type="match status" value="1"/>
</dbReference>
<feature type="domain" description="Cupin type-2" evidence="1">
    <location>
        <begin position="21"/>
        <end position="82"/>
    </location>
</feature>
<reference evidence="2" key="2">
    <citation type="submission" date="2021-08" db="EMBL/GenBank/DDBJ databases">
        <authorList>
            <person name="Tani A."/>
            <person name="Ola A."/>
            <person name="Ogura Y."/>
            <person name="Katsura K."/>
            <person name="Hayashi T."/>
        </authorList>
    </citation>
    <scope>NUCLEOTIDE SEQUENCE</scope>
    <source>
        <strain evidence="2">DSM 21893</strain>
    </source>
</reference>
<sequence>MSGVIDVPGFRGTVIGTVGTMTIVRGTLHGELAAHVAETDELVVVLSGAIVVQVDGSCKNLQPGDCSVIPKGTEHRVSAADPSLVVIVAR</sequence>
<comment type="caution">
    <text evidence="2">The sequence shown here is derived from an EMBL/GenBank/DDBJ whole genome shotgun (WGS) entry which is preliminary data.</text>
</comment>
<dbReference type="InterPro" id="IPR013096">
    <property type="entry name" value="Cupin_2"/>
</dbReference>
<accession>A0AAV4Z598</accession>